<accession>A0A443STG5</accession>
<evidence type="ECO:0000256" key="6">
    <source>
        <dbReference type="ARBA" id="ARBA00023315"/>
    </source>
</evidence>
<feature type="transmembrane region" description="Helical" evidence="7">
    <location>
        <begin position="266"/>
        <end position="286"/>
    </location>
</feature>
<feature type="transmembrane region" description="Helical" evidence="7">
    <location>
        <begin position="102"/>
        <end position="124"/>
    </location>
</feature>
<dbReference type="InterPro" id="IPR039859">
    <property type="entry name" value="PFA4/ZDH16/20/ERF2-like"/>
</dbReference>
<feature type="transmembrane region" description="Helical" evidence="7">
    <location>
        <begin position="64"/>
        <end position="90"/>
    </location>
</feature>
<dbReference type="EMBL" id="NCKV01000365">
    <property type="protein sequence ID" value="RWS30817.1"/>
    <property type="molecule type" value="Genomic_DNA"/>
</dbReference>
<evidence type="ECO:0000256" key="2">
    <source>
        <dbReference type="ARBA" id="ARBA00022679"/>
    </source>
</evidence>
<dbReference type="EC" id="2.3.1.225" evidence="7"/>
<dbReference type="OrthoDB" id="331948at2759"/>
<dbReference type="GO" id="GO:0016020">
    <property type="term" value="C:membrane"/>
    <property type="evidence" value="ECO:0007669"/>
    <property type="project" value="UniProtKB-SubCell"/>
</dbReference>
<keyword evidence="5 7" id="KW-0472">Membrane</keyword>
<gene>
    <name evidence="9" type="ORF">B4U80_05795</name>
</gene>
<comment type="similarity">
    <text evidence="7">Belongs to the DHHC palmitoyltransferase family.</text>
</comment>
<feature type="domain" description="Palmitoyltransferase DHHC" evidence="8">
    <location>
        <begin position="144"/>
        <end position="300"/>
    </location>
</feature>
<dbReference type="VEuPathDB" id="VectorBase:LDEU001225"/>
<reference evidence="9 10" key="1">
    <citation type="journal article" date="2018" name="Gigascience">
        <title>Genomes of trombidid mites reveal novel predicted allergens and laterally-transferred genes associated with secondary metabolism.</title>
        <authorList>
            <person name="Dong X."/>
            <person name="Chaisiri K."/>
            <person name="Xia D."/>
            <person name="Armstrong S.D."/>
            <person name="Fang Y."/>
            <person name="Donnelly M.J."/>
            <person name="Kadowaki T."/>
            <person name="McGarry J.W."/>
            <person name="Darby A.C."/>
            <person name="Makepeace B.L."/>
        </authorList>
    </citation>
    <scope>NUCLEOTIDE SEQUENCE [LARGE SCALE GENOMIC DNA]</scope>
    <source>
        <strain evidence="9">UoL-UT</strain>
    </source>
</reference>
<keyword evidence="10" id="KW-1185">Reference proteome</keyword>
<organism evidence="9 10">
    <name type="scientific">Leptotrombidium deliense</name>
    <dbReference type="NCBI Taxonomy" id="299467"/>
    <lineage>
        <taxon>Eukaryota</taxon>
        <taxon>Metazoa</taxon>
        <taxon>Ecdysozoa</taxon>
        <taxon>Arthropoda</taxon>
        <taxon>Chelicerata</taxon>
        <taxon>Arachnida</taxon>
        <taxon>Acari</taxon>
        <taxon>Acariformes</taxon>
        <taxon>Trombidiformes</taxon>
        <taxon>Prostigmata</taxon>
        <taxon>Anystina</taxon>
        <taxon>Parasitengona</taxon>
        <taxon>Trombiculoidea</taxon>
        <taxon>Trombiculidae</taxon>
        <taxon>Leptotrombidium</taxon>
    </lineage>
</organism>
<protein>
    <recommendedName>
        <fullName evidence="7">Palmitoyltransferase</fullName>
        <ecNumber evidence="7">2.3.1.225</ecNumber>
    </recommendedName>
</protein>
<keyword evidence="4 7" id="KW-1133">Transmembrane helix</keyword>
<comment type="subcellular location">
    <subcellularLocation>
        <location evidence="1">Membrane</location>
        <topology evidence="1">Multi-pass membrane protein</topology>
    </subcellularLocation>
</comment>
<dbReference type="PROSITE" id="PS50216">
    <property type="entry name" value="DHHC"/>
    <property type="match status" value="1"/>
</dbReference>
<comment type="caution">
    <text evidence="9">The sequence shown here is derived from an EMBL/GenBank/DDBJ whole genome shotgun (WGS) entry which is preliminary data.</text>
</comment>
<comment type="domain">
    <text evidence="7">The DHHC domain is required for palmitoyltransferase activity.</text>
</comment>
<feature type="transmembrane region" description="Helical" evidence="7">
    <location>
        <begin position="239"/>
        <end position="260"/>
    </location>
</feature>
<name>A0A443STG5_9ACAR</name>
<evidence type="ECO:0000256" key="7">
    <source>
        <dbReference type="RuleBase" id="RU079119"/>
    </source>
</evidence>
<keyword evidence="6 7" id="KW-0012">Acyltransferase</keyword>
<evidence type="ECO:0000313" key="9">
    <source>
        <dbReference type="EMBL" id="RWS30817.1"/>
    </source>
</evidence>
<evidence type="ECO:0000256" key="3">
    <source>
        <dbReference type="ARBA" id="ARBA00022692"/>
    </source>
</evidence>
<feature type="transmembrane region" description="Helical" evidence="7">
    <location>
        <begin position="188"/>
        <end position="212"/>
    </location>
</feature>
<dbReference type="InterPro" id="IPR001594">
    <property type="entry name" value="Palmitoyltrfase_DHHC"/>
</dbReference>
<sequence>MSRRQVLIRVRKWIRKVFGTHFARILQYYECVKLLACTLCYNSHVDSGYVADTLLEPMFWFVDHFTLSLGPIFVAMVIVMLTVFVIIAYAIGLPYWLQRNQVVTAVALVLGNWLLVNVVFHYYMALTTPPGYPPENELIKEAVSICKKCIAPKPARTHHCSVCNKCILKMDHHCPWLNNCVGFFNHRYFFMFCFYTWIGCIFVMVFGAHIAYDHFYGKEAIVLNSTEEKVDSVTLSESIPITSATVVSSIATSIFSFFASVRHGCIMFELLSTGGVFVAVGALMAWHAKLITKGETCVETHINKKERERMLRLNQPFQNPFDRGPRKNWRIFLGLNDRGLNWRHVLFPSTHKPDGDGVHWQYLYT</sequence>
<evidence type="ECO:0000256" key="4">
    <source>
        <dbReference type="ARBA" id="ARBA00022989"/>
    </source>
</evidence>
<evidence type="ECO:0000259" key="8">
    <source>
        <dbReference type="Pfam" id="PF01529"/>
    </source>
</evidence>
<dbReference type="AlphaFoldDB" id="A0A443STG5"/>
<comment type="catalytic activity">
    <reaction evidence="7">
        <text>L-cysteinyl-[protein] + hexadecanoyl-CoA = S-hexadecanoyl-L-cysteinyl-[protein] + CoA</text>
        <dbReference type="Rhea" id="RHEA:36683"/>
        <dbReference type="Rhea" id="RHEA-COMP:10131"/>
        <dbReference type="Rhea" id="RHEA-COMP:11032"/>
        <dbReference type="ChEBI" id="CHEBI:29950"/>
        <dbReference type="ChEBI" id="CHEBI:57287"/>
        <dbReference type="ChEBI" id="CHEBI:57379"/>
        <dbReference type="ChEBI" id="CHEBI:74151"/>
        <dbReference type="EC" id="2.3.1.225"/>
    </reaction>
</comment>
<dbReference type="GO" id="GO:0019706">
    <property type="term" value="F:protein-cysteine S-palmitoyltransferase activity"/>
    <property type="evidence" value="ECO:0007669"/>
    <property type="project" value="UniProtKB-EC"/>
</dbReference>
<dbReference type="Proteomes" id="UP000288716">
    <property type="component" value="Unassembled WGS sequence"/>
</dbReference>
<evidence type="ECO:0000313" key="10">
    <source>
        <dbReference type="Proteomes" id="UP000288716"/>
    </source>
</evidence>
<proteinExistence type="inferred from homology"/>
<evidence type="ECO:0000256" key="1">
    <source>
        <dbReference type="ARBA" id="ARBA00004141"/>
    </source>
</evidence>
<dbReference type="Pfam" id="PF01529">
    <property type="entry name" value="DHHC"/>
    <property type="match status" value="1"/>
</dbReference>
<evidence type="ECO:0000256" key="5">
    <source>
        <dbReference type="ARBA" id="ARBA00023136"/>
    </source>
</evidence>
<dbReference type="PANTHER" id="PTHR12246">
    <property type="entry name" value="PALMITOYLTRANSFERASE ZDHHC16"/>
    <property type="match status" value="1"/>
</dbReference>
<keyword evidence="3 7" id="KW-0812">Transmembrane</keyword>
<keyword evidence="2 7" id="KW-0808">Transferase</keyword>